<dbReference type="OrthoDB" id="7800565at2759"/>
<feature type="signal peptide" evidence="1">
    <location>
        <begin position="1"/>
        <end position="21"/>
    </location>
</feature>
<dbReference type="PANTHER" id="PTHR31649">
    <property type="entry name" value="AGAP009604-PA"/>
    <property type="match status" value="1"/>
</dbReference>
<name>A0A9N9S8I5_9DIPT</name>
<reference evidence="2" key="2">
    <citation type="submission" date="2022-10" db="EMBL/GenBank/DDBJ databases">
        <authorList>
            <consortium name="ENA_rothamsted_submissions"/>
            <consortium name="culmorum"/>
            <person name="King R."/>
        </authorList>
    </citation>
    <scope>NUCLEOTIDE SEQUENCE</scope>
</reference>
<organism evidence="2 3">
    <name type="scientific">Chironomus riparius</name>
    <dbReference type="NCBI Taxonomy" id="315576"/>
    <lineage>
        <taxon>Eukaryota</taxon>
        <taxon>Metazoa</taxon>
        <taxon>Ecdysozoa</taxon>
        <taxon>Arthropoda</taxon>
        <taxon>Hexapoda</taxon>
        <taxon>Insecta</taxon>
        <taxon>Pterygota</taxon>
        <taxon>Neoptera</taxon>
        <taxon>Endopterygota</taxon>
        <taxon>Diptera</taxon>
        <taxon>Nematocera</taxon>
        <taxon>Chironomoidea</taxon>
        <taxon>Chironomidae</taxon>
        <taxon>Chironominae</taxon>
        <taxon>Chironomus</taxon>
    </lineage>
</organism>
<evidence type="ECO:0000313" key="2">
    <source>
        <dbReference type="EMBL" id="CAG9810982.1"/>
    </source>
</evidence>
<feature type="chain" id="PRO_5040412973" evidence="1">
    <location>
        <begin position="22"/>
        <end position="531"/>
    </location>
</feature>
<evidence type="ECO:0000256" key="1">
    <source>
        <dbReference type="SAM" id="SignalP"/>
    </source>
</evidence>
<protein>
    <submittedName>
        <fullName evidence="2">Uncharacterized protein</fullName>
    </submittedName>
</protein>
<dbReference type="AlphaFoldDB" id="A0A9N9S8I5"/>
<keyword evidence="3" id="KW-1185">Reference proteome</keyword>
<keyword evidence="1" id="KW-0732">Signal</keyword>
<dbReference type="Proteomes" id="UP001153620">
    <property type="component" value="Chromosome 4"/>
</dbReference>
<dbReference type="PANTHER" id="PTHR31649:SF1">
    <property type="entry name" value="FARNESOIC ACID O-METHYL TRANSFERASE DOMAIN-CONTAINING PROTEIN"/>
    <property type="match status" value="1"/>
</dbReference>
<dbReference type="EMBL" id="OU895880">
    <property type="protein sequence ID" value="CAG9810982.1"/>
    <property type="molecule type" value="Genomic_DNA"/>
</dbReference>
<reference evidence="2" key="1">
    <citation type="submission" date="2022-01" db="EMBL/GenBank/DDBJ databases">
        <authorList>
            <person name="King R."/>
        </authorList>
    </citation>
    <scope>NUCLEOTIDE SEQUENCE</scope>
</reference>
<proteinExistence type="predicted"/>
<sequence>MEIKGLLLFLALFCYSTSSPAYESSLEVYNKEDDSNDEFRYPCPVKWKPYRLDDEPNKYGIKSGIYQHDDQAFIARGIIKNTITFGRIKIDGKPGFYTQMGGEQSFNDNPNQIWYLAKNQDCKYSWVDADDESQRKFVIDIGSDEIGIRVFIPRYSQAPPMKGGLFYWDDALASLKIRNITYQTLTCRSKNPITSSKQKYNSPNYPPTIHRSDDSGCKHTWKFFNNPAEPAQDGLNAGLFEANNPAYVGMTMVGRFWRPSRIQTVSPVGAYYLDDLEEEHCRNHSYYLVDNPKYKYYWVDVVGNEYIKNSVAVSQDSGPFRFPIGKAILNGKTIIGLTDGVGGLIYPDKNGDQHVVVQYQVLACDPVPKYKCAQSWKSYKLDTAPATDGFLVGIYRNNIEGFVGRTITPESTQHTIGRIRIGSRSKAGLYYFNAKLGYESLDRSSSVEYLVKNQGDTYQWVSSSSGKAIDNAIRNQENGEFMVGKIQFDDKTYVGAVKAGEGLIFTDYKGRKQVSVNYEVLTCYSSVLSQN</sequence>
<accession>A0A9N9S8I5</accession>
<gene>
    <name evidence="2" type="ORF">CHIRRI_LOCUS13792</name>
</gene>
<evidence type="ECO:0000313" key="3">
    <source>
        <dbReference type="Proteomes" id="UP001153620"/>
    </source>
</evidence>